<dbReference type="InterPro" id="IPR051531">
    <property type="entry name" value="N-acetyltransferase"/>
</dbReference>
<proteinExistence type="predicted"/>
<dbReference type="Pfam" id="PF13302">
    <property type="entry name" value="Acetyltransf_3"/>
    <property type="match status" value="1"/>
</dbReference>
<protein>
    <submittedName>
        <fullName evidence="2">N-acetyltransferase</fullName>
    </submittedName>
</protein>
<comment type="caution">
    <text evidence="2">The sequence shown here is derived from an EMBL/GenBank/DDBJ whole genome shotgun (WGS) entry which is preliminary data.</text>
</comment>
<keyword evidence="3" id="KW-1185">Reference proteome</keyword>
<dbReference type="Proteomes" id="UP001144256">
    <property type="component" value="Unassembled WGS sequence"/>
</dbReference>
<evidence type="ECO:0000259" key="1">
    <source>
        <dbReference type="PROSITE" id="PS51186"/>
    </source>
</evidence>
<feature type="domain" description="N-acetyltransferase" evidence="1">
    <location>
        <begin position="7"/>
        <end position="165"/>
    </location>
</feature>
<dbReference type="EMBL" id="BRLB01000001">
    <property type="protein sequence ID" value="GKX28323.1"/>
    <property type="molecule type" value="Genomic_DNA"/>
</dbReference>
<dbReference type="Gene3D" id="3.40.630.30">
    <property type="match status" value="1"/>
</dbReference>
<dbReference type="AlphaFoldDB" id="A0A9W6DED3"/>
<evidence type="ECO:0000313" key="2">
    <source>
        <dbReference type="EMBL" id="GKX28323.1"/>
    </source>
</evidence>
<dbReference type="PROSITE" id="PS51186">
    <property type="entry name" value="GNAT"/>
    <property type="match status" value="1"/>
</dbReference>
<accession>A0A9W6DED3</accession>
<dbReference type="GO" id="GO:0016747">
    <property type="term" value="F:acyltransferase activity, transferring groups other than amino-acyl groups"/>
    <property type="evidence" value="ECO:0007669"/>
    <property type="project" value="InterPro"/>
</dbReference>
<organism evidence="2 3">
    <name type="scientific">Vallitalea longa</name>
    <dbReference type="NCBI Taxonomy" id="2936439"/>
    <lineage>
        <taxon>Bacteria</taxon>
        <taxon>Bacillati</taxon>
        <taxon>Bacillota</taxon>
        <taxon>Clostridia</taxon>
        <taxon>Lachnospirales</taxon>
        <taxon>Vallitaleaceae</taxon>
        <taxon>Vallitalea</taxon>
    </lineage>
</organism>
<dbReference type="PANTHER" id="PTHR43792">
    <property type="entry name" value="GNAT FAMILY, PUTATIVE (AFU_ORTHOLOGUE AFUA_3G00765)-RELATED-RELATED"/>
    <property type="match status" value="1"/>
</dbReference>
<gene>
    <name evidence="2" type="ORF">SH1V18_08030</name>
</gene>
<sequence>MLETERIMLRTFNIEDSNFLYELNNDKRVNKYLSYDSMSMEKCIDYINAWINNFGNKLLNVYNVVLKKTNESIGLIFLVRREEQQKIELGYRFLPDYWGNGYCSEAAEVLIKTFFNKSDEDKIYAETHYQNVNSISLLHKVGFNGVSQDVLDEGRLFILYKKDILD</sequence>
<dbReference type="SUPFAM" id="SSF55729">
    <property type="entry name" value="Acyl-CoA N-acyltransferases (Nat)"/>
    <property type="match status" value="1"/>
</dbReference>
<dbReference type="InterPro" id="IPR016181">
    <property type="entry name" value="Acyl_CoA_acyltransferase"/>
</dbReference>
<dbReference type="InterPro" id="IPR000182">
    <property type="entry name" value="GNAT_dom"/>
</dbReference>
<dbReference type="RefSeq" id="WP_281812470.1">
    <property type="nucleotide sequence ID" value="NZ_BRLB01000001.1"/>
</dbReference>
<name>A0A9W6DED3_9FIRM</name>
<evidence type="ECO:0000313" key="3">
    <source>
        <dbReference type="Proteomes" id="UP001144256"/>
    </source>
</evidence>
<reference evidence="2" key="1">
    <citation type="submission" date="2022-06" db="EMBL/GenBank/DDBJ databases">
        <title>Vallitalea longa sp. nov., an anaerobic bacterium isolated from marine sediment.</title>
        <authorList>
            <person name="Hirano S."/>
            <person name="Terahara T."/>
            <person name="Mori K."/>
            <person name="Hamada M."/>
            <person name="Matsumoto R."/>
            <person name="Kobayashi T."/>
        </authorList>
    </citation>
    <scope>NUCLEOTIDE SEQUENCE</scope>
    <source>
        <strain evidence="2">SH18-1</strain>
    </source>
</reference>
<dbReference type="PANTHER" id="PTHR43792:SF1">
    <property type="entry name" value="N-ACETYLTRANSFERASE DOMAIN-CONTAINING PROTEIN"/>
    <property type="match status" value="1"/>
</dbReference>